<evidence type="ECO:0000313" key="1">
    <source>
        <dbReference type="EMBL" id="NOJ79802.1"/>
    </source>
</evidence>
<organism evidence="1 2">
    <name type="scientific">Myxococcus xanthus</name>
    <dbReference type="NCBI Taxonomy" id="34"/>
    <lineage>
        <taxon>Bacteria</taxon>
        <taxon>Pseudomonadati</taxon>
        <taxon>Myxococcota</taxon>
        <taxon>Myxococcia</taxon>
        <taxon>Myxococcales</taxon>
        <taxon>Cystobacterineae</taxon>
        <taxon>Myxococcaceae</taxon>
        <taxon>Myxococcus</taxon>
    </lineage>
</organism>
<dbReference type="RefSeq" id="WP_171442048.1">
    <property type="nucleotide sequence ID" value="NZ_JABFNS010000041.1"/>
</dbReference>
<comment type="caution">
    <text evidence="1">The sequence shown here is derived from an EMBL/GenBank/DDBJ whole genome shotgun (WGS) entry which is preliminary data.</text>
</comment>
<name>A0A7Y4IIA0_MYXXA</name>
<reference evidence="1 2" key="1">
    <citation type="submission" date="2020-05" db="EMBL/GenBank/DDBJ databases">
        <authorList>
            <person name="Whitworth D."/>
        </authorList>
    </citation>
    <scope>NUCLEOTIDE SEQUENCE [LARGE SCALE GENOMIC DNA]</scope>
    <source>
        <strain evidence="1 2">AM005</strain>
    </source>
</reference>
<accession>A0A7Y4IIA0</accession>
<evidence type="ECO:0000313" key="2">
    <source>
        <dbReference type="Proteomes" id="UP000533080"/>
    </source>
</evidence>
<protein>
    <submittedName>
        <fullName evidence="1">Uncharacterized protein</fullName>
    </submittedName>
</protein>
<proteinExistence type="predicted"/>
<dbReference type="EMBL" id="JABFNT010000045">
    <property type="protein sequence ID" value="NOJ79802.1"/>
    <property type="molecule type" value="Genomic_DNA"/>
</dbReference>
<gene>
    <name evidence="1" type="ORF">HNV28_15880</name>
</gene>
<dbReference type="AlphaFoldDB" id="A0A7Y4IIA0"/>
<sequence length="143" mass="16257">MLSFQFLPPRTSRCDCCGGTATRLQGYVYRDGVNHAVYFAQYTDIHPERIVSFVVSLGEWGKGGPEGKRVAFVLALRKGEDNLEMTVTDSVDSPWKRIRLLGQMLDREEALAHPWLKEVFLITEQVFQQDAEVLRYFNPTAAS</sequence>
<dbReference type="Proteomes" id="UP000533080">
    <property type="component" value="Unassembled WGS sequence"/>
</dbReference>